<dbReference type="PANTHER" id="PTHR15124:SF27">
    <property type="entry name" value="MIGRATION AND INVASION ENHANCER 1"/>
    <property type="match status" value="1"/>
</dbReference>
<organism evidence="16 17">
    <name type="scientific">Hippocampus comes</name>
    <name type="common">Tiger tail seahorse</name>
    <dbReference type="NCBI Taxonomy" id="109280"/>
    <lineage>
        <taxon>Eukaryota</taxon>
        <taxon>Metazoa</taxon>
        <taxon>Chordata</taxon>
        <taxon>Craniata</taxon>
        <taxon>Vertebrata</taxon>
        <taxon>Euteleostomi</taxon>
        <taxon>Actinopterygii</taxon>
        <taxon>Neopterygii</taxon>
        <taxon>Teleostei</taxon>
        <taxon>Neoteleostei</taxon>
        <taxon>Acanthomorphata</taxon>
        <taxon>Syngnathiaria</taxon>
        <taxon>Syngnathiformes</taxon>
        <taxon>Syngnathoidei</taxon>
        <taxon>Syngnathidae</taxon>
        <taxon>Hippocampus</taxon>
    </lineage>
</organism>
<dbReference type="Gene3D" id="3.40.30.10">
    <property type="entry name" value="Glutaredoxin"/>
    <property type="match status" value="1"/>
</dbReference>
<evidence type="ECO:0000256" key="2">
    <source>
        <dbReference type="ARBA" id="ARBA00004514"/>
    </source>
</evidence>
<evidence type="ECO:0000256" key="5">
    <source>
        <dbReference type="ARBA" id="ARBA00022703"/>
    </source>
</evidence>
<evidence type="ECO:0000256" key="3">
    <source>
        <dbReference type="ARBA" id="ARBA00022475"/>
    </source>
</evidence>
<dbReference type="Pfam" id="PF10262">
    <property type="entry name" value="Rdx"/>
    <property type="match status" value="1"/>
</dbReference>
<evidence type="ECO:0000256" key="8">
    <source>
        <dbReference type="ARBA" id="ARBA00023157"/>
    </source>
</evidence>
<keyword evidence="10" id="KW-0449">Lipoprotein</keyword>
<dbReference type="InterPro" id="IPR036249">
    <property type="entry name" value="Thioredoxin-like_sf"/>
</dbReference>
<evidence type="ECO:0000256" key="12">
    <source>
        <dbReference type="ARBA" id="ARBA00055778"/>
    </source>
</evidence>
<proteinExistence type="inferred from homology"/>
<sequence>MGTLTAHFKSSGLFQESLAVEERIIFSNLSRCCVYTQEAPHLVAIDSNFFFFWTLDYYEHSYIGTEFDLPAECSLLAIILHSLTSYTHVTLSLETCEPNCSYEPRYRELARVVKGEFPDADVSGFVASFEIEINGQLVFSKLELGGFPYEDDVMEVIQKAHEGKPLTKITKSQAPCVIM</sequence>
<evidence type="ECO:0000313" key="17">
    <source>
        <dbReference type="Proteomes" id="UP000264820"/>
    </source>
</evidence>
<evidence type="ECO:0000256" key="1">
    <source>
        <dbReference type="ARBA" id="ARBA00004342"/>
    </source>
</evidence>
<name>A0A3Q2XQT0_HIPCM</name>
<dbReference type="Ensembl" id="ENSHCOT00000010392.1">
    <property type="protein sequence ID" value="ENSHCOP00000002451.1"/>
    <property type="gene ID" value="ENSHCOG00000003612.1"/>
</dbReference>
<evidence type="ECO:0000256" key="11">
    <source>
        <dbReference type="ARBA" id="ARBA00023289"/>
    </source>
</evidence>
<keyword evidence="6" id="KW-0007">Acetylation</keyword>
<dbReference type="GO" id="GO:0006915">
    <property type="term" value="P:apoptotic process"/>
    <property type="evidence" value="ECO:0007669"/>
    <property type="project" value="UniProtKB-KW"/>
</dbReference>
<dbReference type="InterPro" id="IPR011893">
    <property type="entry name" value="Selenoprotein_Rdx-typ"/>
</dbReference>
<evidence type="ECO:0000256" key="9">
    <source>
        <dbReference type="ARBA" id="ARBA00023284"/>
    </source>
</evidence>
<dbReference type="GO" id="GO:0005829">
    <property type="term" value="C:cytosol"/>
    <property type="evidence" value="ECO:0007669"/>
    <property type="project" value="UniProtKB-SubCell"/>
</dbReference>
<dbReference type="SUPFAM" id="SSF52833">
    <property type="entry name" value="Thioredoxin-like"/>
    <property type="match status" value="1"/>
</dbReference>
<evidence type="ECO:0000256" key="13">
    <source>
        <dbReference type="ARBA" id="ARBA00060789"/>
    </source>
</evidence>
<comment type="function">
    <text evidence="12">Increases cell migration by inducing filopodia formation at the leading edge of migrating cells. Plays a role in regulation of apoptosis, possibly through control of CASP3. May be involved in a redox-related process.</text>
</comment>
<dbReference type="GO" id="GO:0005886">
    <property type="term" value="C:plasma membrane"/>
    <property type="evidence" value="ECO:0007669"/>
    <property type="project" value="UniProtKB-SubCell"/>
</dbReference>
<evidence type="ECO:0000256" key="4">
    <source>
        <dbReference type="ARBA" id="ARBA00022490"/>
    </source>
</evidence>
<evidence type="ECO:0000256" key="15">
    <source>
        <dbReference type="ARBA" id="ARBA00069166"/>
    </source>
</evidence>
<keyword evidence="5" id="KW-0053">Apoptosis</keyword>
<keyword evidence="11" id="KW-0636">Prenylation</keyword>
<evidence type="ECO:0000256" key="14">
    <source>
        <dbReference type="ARBA" id="ARBA00065658"/>
    </source>
</evidence>
<keyword evidence="3" id="KW-1003">Cell membrane</keyword>
<dbReference type="NCBIfam" id="TIGR02174">
    <property type="entry name" value="CXXU_selWTH"/>
    <property type="match status" value="1"/>
</dbReference>
<comment type="subunit">
    <text evidence="14">Interacts with GPX1.</text>
</comment>
<comment type="subcellular location">
    <subcellularLocation>
        <location evidence="1">Cell membrane</location>
        <topology evidence="1">Lipid-anchor</topology>
        <orientation evidence="1">Cytoplasmic side</orientation>
    </subcellularLocation>
    <subcellularLocation>
        <location evidence="2">Cytoplasm</location>
        <location evidence="2">Cytosol</location>
    </subcellularLocation>
</comment>
<dbReference type="GeneTree" id="ENSGT00940000177451"/>
<evidence type="ECO:0000256" key="6">
    <source>
        <dbReference type="ARBA" id="ARBA00022990"/>
    </source>
</evidence>
<keyword evidence="17" id="KW-1185">Reference proteome</keyword>
<reference evidence="16" key="2">
    <citation type="submission" date="2025-09" db="UniProtKB">
        <authorList>
            <consortium name="Ensembl"/>
        </authorList>
    </citation>
    <scope>IDENTIFICATION</scope>
</reference>
<keyword evidence="7" id="KW-0472">Membrane</keyword>
<dbReference type="PANTHER" id="PTHR15124">
    <property type="entry name" value="SELENOPROTEIN W"/>
    <property type="match status" value="1"/>
</dbReference>
<evidence type="ECO:0000313" key="16">
    <source>
        <dbReference type="Ensembl" id="ENSHCOP00000002451.1"/>
    </source>
</evidence>
<dbReference type="InterPro" id="IPR051441">
    <property type="entry name" value="SelW_related"/>
</dbReference>
<protein>
    <recommendedName>
        <fullName evidence="15">Migration and invasion enhancer 1</fullName>
    </recommendedName>
</protein>
<accession>A0A3Q2XQT0</accession>
<keyword evidence="9" id="KW-0676">Redox-active center</keyword>
<evidence type="ECO:0000256" key="7">
    <source>
        <dbReference type="ARBA" id="ARBA00023136"/>
    </source>
</evidence>
<keyword evidence="8" id="KW-1015">Disulfide bond</keyword>
<dbReference type="GO" id="GO:0043066">
    <property type="term" value="P:negative regulation of apoptotic process"/>
    <property type="evidence" value="ECO:0007669"/>
    <property type="project" value="TreeGrafter"/>
</dbReference>
<dbReference type="Proteomes" id="UP000264820">
    <property type="component" value="Unplaced"/>
</dbReference>
<reference evidence="16" key="1">
    <citation type="submission" date="2025-08" db="UniProtKB">
        <authorList>
            <consortium name="Ensembl"/>
        </authorList>
    </citation>
    <scope>IDENTIFICATION</scope>
</reference>
<dbReference type="FunFam" id="3.40.30.10:FF:000131">
    <property type="entry name" value="migration and invasion enhancer 1"/>
    <property type="match status" value="1"/>
</dbReference>
<comment type="similarity">
    <text evidence="13">Belongs to the SelWTH family.</text>
</comment>
<dbReference type="AlphaFoldDB" id="A0A3Q2XQT0"/>
<keyword evidence="4" id="KW-0963">Cytoplasm</keyword>
<dbReference type="GO" id="GO:0051491">
    <property type="term" value="P:positive regulation of filopodium assembly"/>
    <property type="evidence" value="ECO:0007669"/>
    <property type="project" value="TreeGrafter"/>
</dbReference>
<evidence type="ECO:0000256" key="10">
    <source>
        <dbReference type="ARBA" id="ARBA00023288"/>
    </source>
</evidence>